<dbReference type="GO" id="GO:0003964">
    <property type="term" value="F:RNA-directed DNA polymerase activity"/>
    <property type="evidence" value="ECO:0007669"/>
    <property type="project" value="UniProtKB-KW"/>
</dbReference>
<dbReference type="Proteomes" id="UP000233556">
    <property type="component" value="Unassembled WGS sequence"/>
</dbReference>
<dbReference type="InterPro" id="IPR000477">
    <property type="entry name" value="RT_dom"/>
</dbReference>
<evidence type="ECO:0000313" key="3">
    <source>
        <dbReference type="Proteomes" id="UP000233556"/>
    </source>
</evidence>
<dbReference type="PANTHER" id="PTHR33332">
    <property type="entry name" value="REVERSE TRANSCRIPTASE DOMAIN-CONTAINING PROTEIN"/>
    <property type="match status" value="1"/>
</dbReference>
<keyword evidence="2" id="KW-0808">Transferase</keyword>
<evidence type="ECO:0000313" key="2">
    <source>
        <dbReference type="EMBL" id="PKU40773.1"/>
    </source>
</evidence>
<dbReference type="Pfam" id="PF00078">
    <property type="entry name" value="RVT_1"/>
    <property type="match status" value="1"/>
</dbReference>
<dbReference type="OrthoDB" id="416454at2759"/>
<organism evidence="2 3">
    <name type="scientific">Limosa lapponica baueri</name>
    <dbReference type="NCBI Taxonomy" id="1758121"/>
    <lineage>
        <taxon>Eukaryota</taxon>
        <taxon>Metazoa</taxon>
        <taxon>Chordata</taxon>
        <taxon>Craniata</taxon>
        <taxon>Vertebrata</taxon>
        <taxon>Euteleostomi</taxon>
        <taxon>Archelosauria</taxon>
        <taxon>Archosauria</taxon>
        <taxon>Dinosauria</taxon>
        <taxon>Saurischia</taxon>
        <taxon>Theropoda</taxon>
        <taxon>Coelurosauria</taxon>
        <taxon>Aves</taxon>
        <taxon>Neognathae</taxon>
        <taxon>Neoaves</taxon>
        <taxon>Charadriiformes</taxon>
        <taxon>Scolopacidae</taxon>
        <taxon>Limosa</taxon>
    </lineage>
</organism>
<keyword evidence="2" id="KW-0548">Nucleotidyltransferase</keyword>
<gene>
    <name evidence="2" type="ORF">llap_8914</name>
</gene>
<dbReference type="EMBL" id="KZ506210">
    <property type="protein sequence ID" value="PKU40773.1"/>
    <property type="molecule type" value="Genomic_DNA"/>
</dbReference>
<dbReference type="InterPro" id="IPR043502">
    <property type="entry name" value="DNA/RNA_pol_sf"/>
</dbReference>
<sequence>MVRTLLKGYSALMITSRTGTFLNGLCLMENTCRGRNSPKGTVTYAETTLEQRKTNVLVTHLVDEGKAVDVVYLEFSKAFDTVSHSILLKKLAARGLDGSTPCWVKNWLESRAQRMVVNGVKSSLQPVMSGVPQGSVLGPVLFNIFINDLDKRIDCTLSKFADDTKLCWSVNLLVGRKALQRDLNRLGQWAKANGMRFNKAKSRLLHLVRLTVGLDDLKGPFQLLDRLFYSILFS</sequence>
<keyword evidence="2" id="KW-0695">RNA-directed DNA polymerase</keyword>
<dbReference type="SUPFAM" id="SSF56672">
    <property type="entry name" value="DNA/RNA polymerases"/>
    <property type="match status" value="1"/>
</dbReference>
<name>A0A2I0U471_LIMLA</name>
<dbReference type="PROSITE" id="PS50878">
    <property type="entry name" value="RT_POL"/>
    <property type="match status" value="1"/>
</dbReference>
<reference evidence="3" key="2">
    <citation type="submission" date="2017-12" db="EMBL/GenBank/DDBJ databases">
        <title>Genome sequence of the Bar-tailed Godwit (Limosa lapponica baueri).</title>
        <authorList>
            <person name="Lima N.C.B."/>
            <person name="Parody-Merino A.M."/>
            <person name="Battley P.F."/>
            <person name="Fidler A.E."/>
            <person name="Prosdocimi F."/>
        </authorList>
    </citation>
    <scope>NUCLEOTIDE SEQUENCE [LARGE SCALE GENOMIC DNA]</scope>
</reference>
<evidence type="ECO:0000259" key="1">
    <source>
        <dbReference type="PROSITE" id="PS50878"/>
    </source>
</evidence>
<keyword evidence="3" id="KW-1185">Reference proteome</keyword>
<dbReference type="AlphaFoldDB" id="A0A2I0U471"/>
<feature type="domain" description="Reverse transcriptase" evidence="1">
    <location>
        <begin position="1"/>
        <end position="228"/>
    </location>
</feature>
<reference evidence="3" key="1">
    <citation type="submission" date="2017-11" db="EMBL/GenBank/DDBJ databases">
        <authorList>
            <person name="Lima N.C."/>
            <person name="Parody-Merino A.M."/>
            <person name="Battley P.F."/>
            <person name="Fidler A.E."/>
            <person name="Prosdocimi F."/>
        </authorList>
    </citation>
    <scope>NUCLEOTIDE SEQUENCE [LARGE SCALE GENOMIC DNA]</scope>
</reference>
<protein>
    <submittedName>
        <fullName evidence="2">Rna-directed dna polymerase from mobile element jockey-like</fullName>
    </submittedName>
</protein>
<proteinExistence type="predicted"/>
<accession>A0A2I0U471</accession>